<dbReference type="AlphaFoldDB" id="A0A8H3WFF0"/>
<evidence type="ECO:0000313" key="2">
    <source>
        <dbReference type="EMBL" id="KAF0324756.1"/>
    </source>
</evidence>
<evidence type="ECO:0000256" key="1">
    <source>
        <dbReference type="SAM" id="MobiDB-lite"/>
    </source>
</evidence>
<proteinExistence type="predicted"/>
<feature type="region of interest" description="Disordered" evidence="1">
    <location>
        <begin position="17"/>
        <end position="42"/>
    </location>
</feature>
<dbReference type="Proteomes" id="UP000434172">
    <property type="component" value="Unassembled WGS sequence"/>
</dbReference>
<gene>
    <name evidence="2" type="ORF">GQ607_007927</name>
</gene>
<evidence type="ECO:0000313" key="3">
    <source>
        <dbReference type="Proteomes" id="UP000434172"/>
    </source>
</evidence>
<dbReference type="EMBL" id="WOWK01000041">
    <property type="protein sequence ID" value="KAF0324756.1"/>
    <property type="molecule type" value="Genomic_DNA"/>
</dbReference>
<sequence>MYHFAIHVVYPKTVTTKADAVHSPSTDASKDSPNLGKSEPKLTTIVMPSSFASKSLDDADANPTVMQGSPFPPTNCCPVLGSKDRPNLKSRVPVSYRLRTRSVRQSDQVD</sequence>
<feature type="region of interest" description="Disordered" evidence="1">
    <location>
        <begin position="54"/>
        <end position="73"/>
    </location>
</feature>
<keyword evidence="3" id="KW-1185">Reference proteome</keyword>
<comment type="caution">
    <text evidence="2">The sequence shown here is derived from an EMBL/GenBank/DDBJ whole genome shotgun (WGS) entry which is preliminary data.</text>
</comment>
<protein>
    <submittedName>
        <fullName evidence="2">Uncharacterized protein</fullName>
    </submittedName>
</protein>
<name>A0A8H3WFF0_9PEZI</name>
<reference evidence="2 3" key="1">
    <citation type="submission" date="2019-12" db="EMBL/GenBank/DDBJ databases">
        <title>A genome sequence resource for the geographically widespread anthracnose pathogen Colletotrichum asianum.</title>
        <authorList>
            <person name="Meng Y."/>
        </authorList>
    </citation>
    <scope>NUCLEOTIDE SEQUENCE [LARGE SCALE GENOMIC DNA]</scope>
    <source>
        <strain evidence="2 3">ICMP 18580</strain>
    </source>
</reference>
<accession>A0A8H3WFF0</accession>
<organism evidence="2 3">
    <name type="scientific">Colletotrichum asianum</name>
    <dbReference type="NCBI Taxonomy" id="702518"/>
    <lineage>
        <taxon>Eukaryota</taxon>
        <taxon>Fungi</taxon>
        <taxon>Dikarya</taxon>
        <taxon>Ascomycota</taxon>
        <taxon>Pezizomycotina</taxon>
        <taxon>Sordariomycetes</taxon>
        <taxon>Hypocreomycetidae</taxon>
        <taxon>Glomerellales</taxon>
        <taxon>Glomerellaceae</taxon>
        <taxon>Colletotrichum</taxon>
        <taxon>Colletotrichum gloeosporioides species complex</taxon>
    </lineage>
</organism>